<dbReference type="InterPro" id="IPR000297">
    <property type="entry name" value="PPIase_PpiC"/>
</dbReference>
<protein>
    <submittedName>
        <fullName evidence="4">Peptidylprolyl isomerase</fullName>
    </submittedName>
</protein>
<evidence type="ECO:0000256" key="1">
    <source>
        <dbReference type="SAM" id="MobiDB-lite"/>
    </source>
</evidence>
<organism evidence="4 5">
    <name type="scientific">Rhodoplanes tepidamans</name>
    <name type="common">Rhodoplanes cryptolactis</name>
    <dbReference type="NCBI Taxonomy" id="200616"/>
    <lineage>
        <taxon>Bacteria</taxon>
        <taxon>Pseudomonadati</taxon>
        <taxon>Pseudomonadota</taxon>
        <taxon>Alphaproteobacteria</taxon>
        <taxon>Hyphomicrobiales</taxon>
        <taxon>Nitrobacteraceae</taxon>
        <taxon>Rhodoplanes</taxon>
    </lineage>
</organism>
<reference evidence="4" key="2">
    <citation type="submission" date="2023-02" db="EMBL/GenBank/DDBJ databases">
        <authorList>
            <person name="Rayyan A."/>
            <person name="Meyer T."/>
            <person name="Kyndt J.A."/>
        </authorList>
    </citation>
    <scope>NUCLEOTIDE SEQUENCE</scope>
    <source>
        <strain evidence="4">DSM 9987</strain>
    </source>
</reference>
<keyword evidence="2" id="KW-0812">Transmembrane</keyword>
<proteinExistence type="predicted"/>
<evidence type="ECO:0000256" key="2">
    <source>
        <dbReference type="SAM" id="Phobius"/>
    </source>
</evidence>
<feature type="transmembrane region" description="Helical" evidence="2">
    <location>
        <begin position="40"/>
        <end position="57"/>
    </location>
</feature>
<feature type="domain" description="PpiC" evidence="3">
    <location>
        <begin position="145"/>
        <end position="262"/>
    </location>
</feature>
<dbReference type="RefSeq" id="WP_272779691.1">
    <property type="nucleotide sequence ID" value="NZ_JAQQLI010000054.1"/>
</dbReference>
<accession>A0ABT5JH85</accession>
<comment type="caution">
    <text evidence="4">The sequence shown here is derived from an EMBL/GenBank/DDBJ whole genome shotgun (WGS) entry which is preliminary data.</text>
</comment>
<keyword evidence="4" id="KW-0413">Isomerase</keyword>
<name>A0ABT5JH85_RHOTP</name>
<gene>
    <name evidence="4" type="ORF">PQJ73_24500</name>
</gene>
<keyword evidence="2" id="KW-1133">Transmembrane helix</keyword>
<evidence type="ECO:0000259" key="3">
    <source>
        <dbReference type="Pfam" id="PF13145"/>
    </source>
</evidence>
<keyword evidence="5" id="KW-1185">Reference proteome</keyword>
<evidence type="ECO:0000313" key="4">
    <source>
        <dbReference type="EMBL" id="MDC7788858.1"/>
    </source>
</evidence>
<dbReference type="Pfam" id="PF13145">
    <property type="entry name" value="Rotamase_2"/>
    <property type="match status" value="1"/>
</dbReference>
<dbReference type="Proteomes" id="UP001165652">
    <property type="component" value="Unassembled WGS sequence"/>
</dbReference>
<evidence type="ECO:0000313" key="5">
    <source>
        <dbReference type="Proteomes" id="UP001165652"/>
    </source>
</evidence>
<keyword evidence="2" id="KW-0472">Membrane</keyword>
<dbReference type="EMBL" id="JAQQLI010000054">
    <property type="protein sequence ID" value="MDC7788858.1"/>
    <property type="molecule type" value="Genomic_DNA"/>
</dbReference>
<reference evidence="4" key="1">
    <citation type="journal article" date="2023" name="Microbiol Resour">
        <title>Genome Sequences of Rhodoplanes serenus and Two Thermotolerant Strains, Rhodoplanes tepidamans and 'Rhodoplanes cryptolactis,' Further Refine the Genus.</title>
        <authorList>
            <person name="Rayyan A.A."/>
            <person name="Kyndt J.A."/>
        </authorList>
    </citation>
    <scope>NUCLEOTIDE SEQUENCE</scope>
    <source>
        <strain evidence="4">DSM 9987</strain>
    </source>
</reference>
<feature type="region of interest" description="Disordered" evidence="1">
    <location>
        <begin position="1"/>
        <end position="30"/>
    </location>
</feature>
<dbReference type="GO" id="GO:0016853">
    <property type="term" value="F:isomerase activity"/>
    <property type="evidence" value="ECO:0007669"/>
    <property type="project" value="UniProtKB-KW"/>
</dbReference>
<sequence>MSSTSAEPRAEPRVGAPDAGAKTPAGGRDNPIRRLLREPLLHFLLIGAVIFAVHAAVTPSVSKERLIEVTPDVRQTIVDTFKRAHEGREPGSDELARLIDLWILNEITFREALAQGLDKGDEMIRDRIVHKMRLLIFGGVQVNEPTPQELQEWYEKRRLQYDIPDLVTFIDVPFTGDAAEAESRAVLQQIEAGEEPEDVRLRAQIFPKRPRHTLVPSFGQAFVDALVALPPGEWRTLSSATGWHVVRLDGFVPGRKVPLAEVSVQAAQAWKDERRRVLAIAATRELGKAYVIRRGEP</sequence>